<accession>A0A0G1RZJ9</accession>
<feature type="transmembrane region" description="Helical" evidence="1">
    <location>
        <begin position="531"/>
        <end position="552"/>
    </location>
</feature>
<organism evidence="2 3">
    <name type="scientific">Candidatus Amesbacteria bacterium GW2011_GWC1_47_15</name>
    <dbReference type="NCBI Taxonomy" id="1618364"/>
    <lineage>
        <taxon>Bacteria</taxon>
        <taxon>Candidatus Amesiibacteriota</taxon>
    </lineage>
</organism>
<feature type="transmembrane region" description="Helical" evidence="1">
    <location>
        <begin position="637"/>
        <end position="659"/>
    </location>
</feature>
<dbReference type="Proteomes" id="UP000034502">
    <property type="component" value="Unassembled WGS sequence"/>
</dbReference>
<feature type="transmembrane region" description="Helical" evidence="1">
    <location>
        <begin position="482"/>
        <end position="501"/>
    </location>
</feature>
<evidence type="ECO:0000313" key="2">
    <source>
        <dbReference type="EMBL" id="KKU62506.1"/>
    </source>
</evidence>
<reference evidence="2 3" key="1">
    <citation type="journal article" date="2015" name="Nature">
        <title>rRNA introns, odd ribosomes, and small enigmatic genomes across a large radiation of phyla.</title>
        <authorList>
            <person name="Brown C.T."/>
            <person name="Hug L.A."/>
            <person name="Thomas B.C."/>
            <person name="Sharon I."/>
            <person name="Castelle C.J."/>
            <person name="Singh A."/>
            <person name="Wilkins M.J."/>
            <person name="Williams K.H."/>
            <person name="Banfield J.F."/>
        </authorList>
    </citation>
    <scope>NUCLEOTIDE SEQUENCE [LARGE SCALE GENOMIC DNA]</scope>
</reference>
<dbReference type="STRING" id="1618364.UX86_C0047G0005"/>
<name>A0A0G1RZJ9_9BACT</name>
<evidence type="ECO:0000313" key="3">
    <source>
        <dbReference type="Proteomes" id="UP000034502"/>
    </source>
</evidence>
<feature type="transmembrane region" description="Helical" evidence="1">
    <location>
        <begin position="577"/>
        <end position="597"/>
    </location>
</feature>
<keyword evidence="1" id="KW-1133">Transmembrane helix</keyword>
<feature type="transmembrane region" description="Helical" evidence="1">
    <location>
        <begin position="248"/>
        <end position="267"/>
    </location>
</feature>
<evidence type="ECO:0000256" key="1">
    <source>
        <dbReference type="SAM" id="Phobius"/>
    </source>
</evidence>
<sequence length="661" mass="73413">MFNQLPQEWRTRLNEEMAFVRKNGFYLFDPNTLQSAPKSLSVLLILDETWRGKIAEFAQKAIPSSLKEKIYLQPPEGYHISLQWSKEFSRIEISDLVLDVEEYFRKIGNFSITMIGLYLSDNNFQLVGGTNKLIRSVRNDLSALYEKHQAKPKLAANNGTTWISVARILHQFSGMEIEEAANKTIIQKFPDVSFSTVILTLNDAVYSKQNSEILAAPPLRRLIGPSFILLGLGLGSGELILWPYLTSNYGLGLVWAIVIGVTIQFFINMEVERYALIYGESIFVGFARWLRVLPFWFIITTFLGFGWPGIGFAGASLLSRSLGGIDPRWVAVASFIAVGLILSLGHQLYKTVETLQKYLILIGTPAILLLTLYLTRGTDWQALAGGLIGRGPGYSFLPPGIPLATFLGALAFSGAGGNLNLAQSYYVRDKGYGMGKYSPPLKSIFASRGRTEYSLTGNTFPLTAVNLTRFSRWWKAVNLEHFLIFWVLGLVTMLTLALLAYTTAFGRPDNPSGINFVLNEAKFIGQNTLPLLSPVFLIITGLMLTATQLTVLDSTSRIITENLLLARGAKAADVSRNYFLVLWGQIVFGIIVILSGLSQPRQLITISAVINALAMFVYIALILYLHHTRLPAPLRPSLLRTVVLITGFLFFGVLSFLTFTA</sequence>
<feature type="transmembrane region" description="Helical" evidence="1">
    <location>
        <begin position="330"/>
        <end position="349"/>
    </location>
</feature>
<proteinExistence type="predicted"/>
<dbReference type="AlphaFoldDB" id="A0A0G1RZJ9"/>
<gene>
    <name evidence="2" type="ORF">UX86_C0047G0005</name>
</gene>
<feature type="transmembrane region" description="Helical" evidence="1">
    <location>
        <begin position="603"/>
        <end position="625"/>
    </location>
</feature>
<keyword evidence="1" id="KW-0812">Transmembrane</keyword>
<protein>
    <submittedName>
        <fullName evidence="2">Uncharacterized protein</fullName>
    </submittedName>
</protein>
<feature type="transmembrane region" description="Helical" evidence="1">
    <location>
        <begin position="222"/>
        <end position="242"/>
    </location>
</feature>
<keyword evidence="1" id="KW-0472">Membrane</keyword>
<comment type="caution">
    <text evidence="2">The sequence shown here is derived from an EMBL/GenBank/DDBJ whole genome shotgun (WGS) entry which is preliminary data.</text>
</comment>
<dbReference type="NCBIfam" id="NF037982">
    <property type="entry name" value="Nramp_1"/>
    <property type="match status" value="1"/>
</dbReference>
<feature type="transmembrane region" description="Helical" evidence="1">
    <location>
        <begin position="296"/>
        <end position="318"/>
    </location>
</feature>
<dbReference type="EMBL" id="LCNU01000047">
    <property type="protein sequence ID" value="KKU62506.1"/>
    <property type="molecule type" value="Genomic_DNA"/>
</dbReference>
<feature type="transmembrane region" description="Helical" evidence="1">
    <location>
        <begin position="355"/>
        <end position="374"/>
    </location>
</feature>